<dbReference type="GO" id="GO:0042602">
    <property type="term" value="F:riboflavin reductase (NADPH) activity"/>
    <property type="evidence" value="ECO:0007669"/>
    <property type="project" value="TreeGrafter"/>
</dbReference>
<dbReference type="Pfam" id="PF01613">
    <property type="entry name" value="Flavin_Reduct"/>
    <property type="match status" value="1"/>
</dbReference>
<evidence type="ECO:0000313" key="4">
    <source>
        <dbReference type="Proteomes" id="UP000245535"/>
    </source>
</evidence>
<dbReference type="SUPFAM" id="SSF50475">
    <property type="entry name" value="FMN-binding split barrel"/>
    <property type="match status" value="1"/>
</dbReference>
<proteinExistence type="predicted"/>
<gene>
    <name evidence="3" type="ORF">BC781_103411</name>
</gene>
<dbReference type="InterPro" id="IPR050268">
    <property type="entry name" value="NADH-dep_flavin_reductase"/>
</dbReference>
<dbReference type="PANTHER" id="PTHR30466:SF1">
    <property type="entry name" value="FMN REDUCTASE (NADH) RUTF"/>
    <property type="match status" value="1"/>
</dbReference>
<sequence length="170" mass="18781">MNTIDAKTYRDGMSLLPAAVTVVTTDGEAGKGGMTVSAITSVTDTPATLLICINQNSKMNEMLKTNARFVVNILQASNEEISNRMAGFDGSEPSERFDLGEWKEGTLKQPILKNASAAFECEIVKTDEVGTHSVIYGEVKELHTFEKEESPLMYFNRSYQQFRVDETVTP</sequence>
<dbReference type="EMBL" id="QGDO01000003">
    <property type="protein sequence ID" value="PWJ42161.1"/>
    <property type="molecule type" value="Genomic_DNA"/>
</dbReference>
<evidence type="ECO:0000259" key="2">
    <source>
        <dbReference type="SMART" id="SM00903"/>
    </source>
</evidence>
<dbReference type="InterPro" id="IPR012349">
    <property type="entry name" value="Split_barrel_FMN-bd"/>
</dbReference>
<keyword evidence="3" id="KW-0503">Monooxygenase</keyword>
<comment type="caution">
    <text evidence="3">The sequence shown here is derived from an EMBL/GenBank/DDBJ whole genome shotgun (WGS) entry which is preliminary data.</text>
</comment>
<evidence type="ECO:0000256" key="1">
    <source>
        <dbReference type="ARBA" id="ARBA00023002"/>
    </source>
</evidence>
<dbReference type="AlphaFoldDB" id="A0A315Z9I0"/>
<keyword evidence="1" id="KW-0560">Oxidoreductase</keyword>
<dbReference type="InterPro" id="IPR002563">
    <property type="entry name" value="Flavin_Rdtase-like_dom"/>
</dbReference>
<dbReference type="Gene3D" id="2.30.110.10">
    <property type="entry name" value="Electron Transport, Fmn-binding Protein, Chain A"/>
    <property type="match status" value="1"/>
</dbReference>
<dbReference type="GO" id="GO:0006208">
    <property type="term" value="P:pyrimidine nucleobase catabolic process"/>
    <property type="evidence" value="ECO:0007669"/>
    <property type="project" value="TreeGrafter"/>
</dbReference>
<dbReference type="GO" id="GO:0010181">
    <property type="term" value="F:FMN binding"/>
    <property type="evidence" value="ECO:0007669"/>
    <property type="project" value="InterPro"/>
</dbReference>
<dbReference type="SMART" id="SM00903">
    <property type="entry name" value="Flavin_Reduct"/>
    <property type="match status" value="1"/>
</dbReference>
<accession>A0A315Z9I0</accession>
<name>A0A315Z9I0_SEDFL</name>
<organism evidence="3 4">
    <name type="scientific">Sediminitomix flava</name>
    <dbReference type="NCBI Taxonomy" id="379075"/>
    <lineage>
        <taxon>Bacteria</taxon>
        <taxon>Pseudomonadati</taxon>
        <taxon>Bacteroidota</taxon>
        <taxon>Cytophagia</taxon>
        <taxon>Cytophagales</taxon>
        <taxon>Flammeovirgaceae</taxon>
        <taxon>Sediminitomix</taxon>
    </lineage>
</organism>
<dbReference type="GO" id="GO:0004497">
    <property type="term" value="F:monooxygenase activity"/>
    <property type="evidence" value="ECO:0007669"/>
    <property type="project" value="UniProtKB-KW"/>
</dbReference>
<dbReference type="RefSeq" id="WP_109618869.1">
    <property type="nucleotide sequence ID" value="NZ_QGDO01000003.1"/>
</dbReference>
<evidence type="ECO:0000313" key="3">
    <source>
        <dbReference type="EMBL" id="PWJ42161.1"/>
    </source>
</evidence>
<protein>
    <submittedName>
        <fullName evidence="3">4-hydroxyphenylacetate 3-monooxygenase reductase component</fullName>
    </submittedName>
</protein>
<keyword evidence="4" id="KW-1185">Reference proteome</keyword>
<reference evidence="3 4" key="1">
    <citation type="submission" date="2018-03" db="EMBL/GenBank/DDBJ databases">
        <title>Genomic Encyclopedia of Archaeal and Bacterial Type Strains, Phase II (KMG-II): from individual species to whole genera.</title>
        <authorList>
            <person name="Goeker M."/>
        </authorList>
    </citation>
    <scope>NUCLEOTIDE SEQUENCE [LARGE SCALE GENOMIC DNA]</scope>
    <source>
        <strain evidence="3 4">DSM 28229</strain>
    </source>
</reference>
<dbReference type="Proteomes" id="UP000245535">
    <property type="component" value="Unassembled WGS sequence"/>
</dbReference>
<dbReference type="PANTHER" id="PTHR30466">
    <property type="entry name" value="FLAVIN REDUCTASE"/>
    <property type="match status" value="1"/>
</dbReference>
<dbReference type="OrthoDB" id="9794638at2"/>
<feature type="domain" description="Flavin reductase like" evidence="2">
    <location>
        <begin position="13"/>
        <end position="161"/>
    </location>
</feature>